<evidence type="ECO:0000259" key="3">
    <source>
        <dbReference type="PROSITE" id="PS50075"/>
    </source>
</evidence>
<dbReference type="Pfam" id="PF00550">
    <property type="entry name" value="PP-binding"/>
    <property type="match status" value="1"/>
</dbReference>
<dbReference type="OrthoDB" id="156693at2"/>
<evidence type="ECO:0000256" key="2">
    <source>
        <dbReference type="ARBA" id="ARBA00022553"/>
    </source>
</evidence>
<keyword evidence="5" id="KW-1185">Reference proteome</keyword>
<dbReference type="SMART" id="SM00823">
    <property type="entry name" value="PKS_PP"/>
    <property type="match status" value="1"/>
</dbReference>
<name>A0A9Q9IAD2_9ACTN</name>
<dbReference type="Proteomes" id="UP001058003">
    <property type="component" value="Chromosome"/>
</dbReference>
<dbReference type="Gene3D" id="1.10.1200.10">
    <property type="entry name" value="ACP-like"/>
    <property type="match status" value="1"/>
</dbReference>
<dbReference type="InterPro" id="IPR006162">
    <property type="entry name" value="Ppantetheine_attach_site"/>
</dbReference>
<evidence type="ECO:0000313" key="5">
    <source>
        <dbReference type="Proteomes" id="UP001058003"/>
    </source>
</evidence>
<organism evidence="4 5">
    <name type="scientific">Dactylosporangium aurantiacum</name>
    <dbReference type="NCBI Taxonomy" id="35754"/>
    <lineage>
        <taxon>Bacteria</taxon>
        <taxon>Bacillati</taxon>
        <taxon>Actinomycetota</taxon>
        <taxon>Actinomycetes</taxon>
        <taxon>Micromonosporales</taxon>
        <taxon>Micromonosporaceae</taxon>
        <taxon>Dactylosporangium</taxon>
    </lineage>
</organism>
<feature type="domain" description="Carrier" evidence="3">
    <location>
        <begin position="5"/>
        <end position="83"/>
    </location>
</feature>
<sequence length="86" mass="9286">MTGSVLDLAELRRILRIVAGTEQGVDLDADILDTSFSDLGYDSLALLEAAAQILREFGVRLDDDALLEAKSPRQLLDLVSTADSHS</sequence>
<evidence type="ECO:0000313" key="4">
    <source>
        <dbReference type="EMBL" id="UWZ50780.1"/>
    </source>
</evidence>
<keyword evidence="1" id="KW-0596">Phosphopantetheine</keyword>
<dbReference type="SUPFAM" id="SSF47336">
    <property type="entry name" value="ACP-like"/>
    <property type="match status" value="1"/>
</dbReference>
<dbReference type="GO" id="GO:0031177">
    <property type="term" value="F:phosphopantetheine binding"/>
    <property type="evidence" value="ECO:0007669"/>
    <property type="project" value="InterPro"/>
</dbReference>
<dbReference type="InterPro" id="IPR036736">
    <property type="entry name" value="ACP-like_sf"/>
</dbReference>
<dbReference type="InterPro" id="IPR009081">
    <property type="entry name" value="PP-bd_ACP"/>
</dbReference>
<proteinExistence type="predicted"/>
<reference evidence="4" key="1">
    <citation type="submission" date="2021-04" db="EMBL/GenBank/DDBJ databases">
        <title>Dactylosporangium aurantiacum NRRL B-8018 full assembly.</title>
        <authorList>
            <person name="Hartkoorn R.C."/>
            <person name="Beaudoing E."/>
            <person name="Hot D."/>
        </authorList>
    </citation>
    <scope>NUCLEOTIDE SEQUENCE</scope>
    <source>
        <strain evidence="4">NRRL B-8018</strain>
    </source>
</reference>
<dbReference type="KEGG" id="daur:Daura_28640"/>
<dbReference type="InterPro" id="IPR020806">
    <property type="entry name" value="PKS_PP-bd"/>
</dbReference>
<protein>
    <submittedName>
        <fullName evidence="4">Acyl carrier protein</fullName>
    </submittedName>
</protein>
<evidence type="ECO:0000256" key="1">
    <source>
        <dbReference type="ARBA" id="ARBA00022450"/>
    </source>
</evidence>
<dbReference type="PROSITE" id="PS00012">
    <property type="entry name" value="PHOSPHOPANTETHEINE"/>
    <property type="match status" value="1"/>
</dbReference>
<dbReference type="AlphaFoldDB" id="A0A9Q9IAD2"/>
<accession>A0A9Q9IAD2</accession>
<dbReference type="EMBL" id="CP073767">
    <property type="protein sequence ID" value="UWZ50780.1"/>
    <property type="molecule type" value="Genomic_DNA"/>
</dbReference>
<gene>
    <name evidence="4" type="ORF">Daura_28640</name>
</gene>
<keyword evidence="2" id="KW-0597">Phosphoprotein</keyword>
<dbReference type="PROSITE" id="PS50075">
    <property type="entry name" value="CARRIER"/>
    <property type="match status" value="1"/>
</dbReference>
<dbReference type="RefSeq" id="WP_033358199.1">
    <property type="nucleotide sequence ID" value="NZ_CP073767.1"/>
</dbReference>